<evidence type="ECO:0000256" key="1">
    <source>
        <dbReference type="ARBA" id="ARBA00010083"/>
    </source>
</evidence>
<protein>
    <submittedName>
        <fullName evidence="6">OCX32 protein</fullName>
    </submittedName>
</protein>
<keyword evidence="3" id="KW-0677">Repeat</keyword>
<dbReference type="PANTHER" id="PTHR28591">
    <property type="entry name" value="LATEXIN"/>
    <property type="match status" value="1"/>
</dbReference>
<dbReference type="Gene3D" id="3.10.450.10">
    <property type="match status" value="2"/>
</dbReference>
<dbReference type="EMBL" id="WBMW01004563">
    <property type="protein sequence ID" value="NXC47699.1"/>
    <property type="molecule type" value="Genomic_DNA"/>
</dbReference>
<dbReference type="PANTHER" id="PTHR28591:SF2">
    <property type="entry name" value="RETINOIC ACID RECEPTOR RESPONDER PROTEIN 1"/>
    <property type="match status" value="1"/>
</dbReference>
<dbReference type="InterPro" id="IPR009684">
    <property type="entry name" value="Latexin"/>
</dbReference>
<dbReference type="Proteomes" id="UP000613066">
    <property type="component" value="Unassembled WGS sequence"/>
</dbReference>
<feature type="domain" description="Cystatin LXN-type" evidence="5">
    <location>
        <begin position="1"/>
        <end position="52"/>
    </location>
</feature>
<evidence type="ECO:0000313" key="6">
    <source>
        <dbReference type="EMBL" id="NXC47699.1"/>
    </source>
</evidence>
<evidence type="ECO:0000256" key="2">
    <source>
        <dbReference type="ARBA" id="ARBA00022690"/>
    </source>
</evidence>
<dbReference type="Pfam" id="PF06907">
    <property type="entry name" value="LXN"/>
    <property type="match status" value="1"/>
</dbReference>
<dbReference type="GO" id="GO:0005615">
    <property type="term" value="C:extracellular space"/>
    <property type="evidence" value="ECO:0007669"/>
    <property type="project" value="TreeGrafter"/>
</dbReference>
<proteinExistence type="inferred from homology"/>
<gene>
    <name evidence="6" type="primary">Ocx32</name>
    <name evidence="6" type="ORF">PENPIL_R00918</name>
</gene>
<dbReference type="InterPro" id="IPR046350">
    <property type="entry name" value="Cystatin_sf"/>
</dbReference>
<reference evidence="6" key="1">
    <citation type="submission" date="2019-09" db="EMBL/GenBank/DDBJ databases">
        <title>Bird 10,000 Genomes (B10K) Project - Family phase.</title>
        <authorList>
            <person name="Zhang G."/>
        </authorList>
    </citation>
    <scope>NUCLEOTIDE SEQUENCE</scope>
    <source>
        <strain evidence="6">B10K-DU-001-08</strain>
        <tissue evidence="6">Muscle</tissue>
    </source>
</reference>
<evidence type="ECO:0000256" key="3">
    <source>
        <dbReference type="ARBA" id="ARBA00022737"/>
    </source>
</evidence>
<dbReference type="AlphaFoldDB" id="A0A851NYN7"/>
<evidence type="ECO:0000313" key="7">
    <source>
        <dbReference type="Proteomes" id="UP000613066"/>
    </source>
</evidence>
<keyword evidence="2 4" id="KW-0646">Protease inhibitor</keyword>
<comment type="similarity">
    <text evidence="1 4">Belongs to the protease inhibitor I47 (latexin) family.</text>
</comment>
<name>A0A851NYN7_9GALL</name>
<evidence type="ECO:0000256" key="4">
    <source>
        <dbReference type="PROSITE-ProRule" id="PRU01377"/>
    </source>
</evidence>
<dbReference type="GO" id="GO:0008191">
    <property type="term" value="F:metalloendopeptidase inhibitor activity"/>
    <property type="evidence" value="ECO:0007669"/>
    <property type="project" value="UniProtKB-UniRule"/>
</dbReference>
<dbReference type="OrthoDB" id="9254763at2759"/>
<dbReference type="SUPFAM" id="SSF54403">
    <property type="entry name" value="Cystatin/monellin"/>
    <property type="match status" value="2"/>
</dbReference>
<dbReference type="InterPro" id="IPR049897">
    <property type="entry name" value="CYSTATIN_LXN"/>
</dbReference>
<dbReference type="PROSITE" id="PS52033">
    <property type="entry name" value="CYSTATIN_LXN"/>
    <property type="match status" value="2"/>
</dbReference>
<comment type="caution">
    <text evidence="6">The sequence shown here is derived from an EMBL/GenBank/DDBJ whole genome shotgun (WGS) entry which is preliminary data.</text>
</comment>
<feature type="non-terminal residue" evidence="6">
    <location>
        <position position="1"/>
    </location>
</feature>
<evidence type="ECO:0000259" key="5">
    <source>
        <dbReference type="PROSITE" id="PS52033"/>
    </source>
</evidence>
<keyword evidence="7" id="KW-1185">Reference proteome</keyword>
<accession>A0A851NYN7</accession>
<feature type="non-terminal residue" evidence="6">
    <location>
        <position position="196"/>
    </location>
</feature>
<sequence length="196" mass="22047">IPAVGVKYYLHFTTEDYISGQNAGSCVATVLYLKNSRPAVNIKCLHTKDQNQIQDEDNRFHQQLRQQTKPIIANDIPDSHGNIDRALIPVWGLAVAGSSYVMFEKSTENLGYFMAQVKAVKQRIRKDNAAEFEFAVLLHETPTQKIDLCHIHVIWTLGHPLRVKYICASENHRLEDGSGMESGSASGILHEREGNF</sequence>
<organism evidence="6 7">
    <name type="scientific">Penelope pileata</name>
    <dbReference type="NCBI Taxonomy" id="1118817"/>
    <lineage>
        <taxon>Eukaryota</taxon>
        <taxon>Metazoa</taxon>
        <taxon>Chordata</taxon>
        <taxon>Craniata</taxon>
        <taxon>Vertebrata</taxon>
        <taxon>Euteleostomi</taxon>
        <taxon>Archelosauria</taxon>
        <taxon>Archosauria</taxon>
        <taxon>Dinosauria</taxon>
        <taxon>Saurischia</taxon>
        <taxon>Theropoda</taxon>
        <taxon>Coelurosauria</taxon>
        <taxon>Aves</taxon>
        <taxon>Neognathae</taxon>
        <taxon>Galloanserae</taxon>
        <taxon>Galliformes</taxon>
        <taxon>Cracidae</taxon>
        <taxon>Penelope</taxon>
    </lineage>
</organism>
<feature type="domain" description="Cystatin LXN-type" evidence="5">
    <location>
        <begin position="72"/>
        <end position="176"/>
    </location>
</feature>